<name>A0A927D358_9RHOB</name>
<keyword evidence="3" id="KW-1185">Reference proteome</keyword>
<organism evidence="2 3">
    <name type="scientific">Sulfitobacter aestuariivivens</name>
    <dbReference type="NCBI Taxonomy" id="2766981"/>
    <lineage>
        <taxon>Bacteria</taxon>
        <taxon>Pseudomonadati</taxon>
        <taxon>Pseudomonadota</taxon>
        <taxon>Alphaproteobacteria</taxon>
        <taxon>Rhodobacterales</taxon>
        <taxon>Roseobacteraceae</taxon>
        <taxon>Sulfitobacter</taxon>
    </lineage>
</organism>
<protein>
    <submittedName>
        <fullName evidence="2">Hemerythrin domain-containing protein</fullName>
    </submittedName>
</protein>
<evidence type="ECO:0000313" key="2">
    <source>
        <dbReference type="EMBL" id="MBD3664160.1"/>
    </source>
</evidence>
<feature type="domain" description="Hemerythrin-like" evidence="1">
    <location>
        <begin position="23"/>
        <end position="165"/>
    </location>
</feature>
<dbReference type="Gene3D" id="1.20.120.520">
    <property type="entry name" value="nmb1532 protein domain like"/>
    <property type="match status" value="1"/>
</dbReference>
<dbReference type="EMBL" id="JACTAG010000001">
    <property type="protein sequence ID" value="MBD3664160.1"/>
    <property type="molecule type" value="Genomic_DNA"/>
</dbReference>
<evidence type="ECO:0000313" key="3">
    <source>
        <dbReference type="Proteomes" id="UP000635142"/>
    </source>
</evidence>
<dbReference type="AlphaFoldDB" id="A0A927D358"/>
<gene>
    <name evidence="2" type="ORF">H9Q16_09525</name>
</gene>
<reference evidence="2" key="1">
    <citation type="submission" date="2020-08" db="EMBL/GenBank/DDBJ databases">
        <title>Sulfitobacter aestuariivivens sp. nov., isolated from a tidal flat.</title>
        <authorList>
            <person name="Park S."/>
            <person name="Yoon J.-H."/>
        </authorList>
    </citation>
    <scope>NUCLEOTIDE SEQUENCE</scope>
    <source>
        <strain evidence="2">TSTF-M16</strain>
    </source>
</reference>
<accession>A0A927D358</accession>
<evidence type="ECO:0000259" key="1">
    <source>
        <dbReference type="Pfam" id="PF01814"/>
    </source>
</evidence>
<dbReference type="Pfam" id="PF01814">
    <property type="entry name" value="Hemerythrin"/>
    <property type="match status" value="1"/>
</dbReference>
<comment type="caution">
    <text evidence="2">The sequence shown here is derived from an EMBL/GenBank/DDBJ whole genome shotgun (WGS) entry which is preliminary data.</text>
</comment>
<sequence length="173" mass="19750">MRILLEQIPRESWAAHPGFKQATKNWLGAHQMFRRLAETLRLDAERVLDGNADKRRYAERLSYYGDALVRNLHGHHHFEDTSYFPELGAADPRFVAGLEILETDHEVLDTILDSFVRNANLVLTSDTAGADDFRNRVGAVHRSALTIEQLLARHLADEEELAVPIILHHRLRG</sequence>
<proteinExistence type="predicted"/>
<dbReference type="Proteomes" id="UP000635142">
    <property type="component" value="Unassembled WGS sequence"/>
</dbReference>
<dbReference type="InterPro" id="IPR012312">
    <property type="entry name" value="Hemerythrin-like"/>
</dbReference>